<keyword evidence="5" id="KW-0788">Thiol protease</keyword>
<dbReference type="PROSITE" id="PS51935">
    <property type="entry name" value="NLPC_P60"/>
    <property type="match status" value="1"/>
</dbReference>
<dbReference type="SUPFAM" id="SSF54001">
    <property type="entry name" value="Cysteine proteinases"/>
    <property type="match status" value="1"/>
</dbReference>
<proteinExistence type="inferred from homology"/>
<dbReference type="InterPro" id="IPR051202">
    <property type="entry name" value="Peptidase_C40"/>
</dbReference>
<feature type="region of interest" description="Disordered" evidence="7">
    <location>
        <begin position="251"/>
        <end position="326"/>
    </location>
</feature>
<evidence type="ECO:0000256" key="5">
    <source>
        <dbReference type="ARBA" id="ARBA00022807"/>
    </source>
</evidence>
<feature type="signal peptide" evidence="8">
    <location>
        <begin position="1"/>
        <end position="24"/>
    </location>
</feature>
<evidence type="ECO:0000256" key="1">
    <source>
        <dbReference type="ARBA" id="ARBA00007074"/>
    </source>
</evidence>
<evidence type="ECO:0000313" key="11">
    <source>
        <dbReference type="Proteomes" id="UP000288623"/>
    </source>
</evidence>
<evidence type="ECO:0000256" key="3">
    <source>
        <dbReference type="ARBA" id="ARBA00022729"/>
    </source>
</evidence>
<dbReference type="Proteomes" id="UP000288623">
    <property type="component" value="Unassembled WGS sequence"/>
</dbReference>
<accession>A0A433RST1</accession>
<keyword evidence="2" id="KW-0645">Protease</keyword>
<dbReference type="Gene3D" id="3.90.1720.10">
    <property type="entry name" value="endopeptidase domain like (from Nostoc punctiforme)"/>
    <property type="match status" value="1"/>
</dbReference>
<dbReference type="OrthoDB" id="9813368at2"/>
<dbReference type="Gene3D" id="6.10.250.3150">
    <property type="match status" value="1"/>
</dbReference>
<feature type="coiled-coil region" evidence="6">
    <location>
        <begin position="30"/>
        <end position="85"/>
    </location>
</feature>
<dbReference type="GO" id="GO:0008234">
    <property type="term" value="F:cysteine-type peptidase activity"/>
    <property type="evidence" value="ECO:0007669"/>
    <property type="project" value="UniProtKB-KW"/>
</dbReference>
<evidence type="ECO:0000256" key="4">
    <source>
        <dbReference type="ARBA" id="ARBA00022801"/>
    </source>
</evidence>
<feature type="domain" description="NlpC/P60" evidence="9">
    <location>
        <begin position="329"/>
        <end position="448"/>
    </location>
</feature>
<evidence type="ECO:0000256" key="6">
    <source>
        <dbReference type="SAM" id="Coils"/>
    </source>
</evidence>
<comment type="similarity">
    <text evidence="1">Belongs to the peptidase C40 family.</text>
</comment>
<evidence type="ECO:0000313" key="10">
    <source>
        <dbReference type="EMBL" id="RUS55220.1"/>
    </source>
</evidence>
<keyword evidence="11" id="KW-1185">Reference proteome</keyword>
<keyword evidence="6" id="KW-0175">Coiled coil</keyword>
<evidence type="ECO:0000256" key="7">
    <source>
        <dbReference type="SAM" id="MobiDB-lite"/>
    </source>
</evidence>
<dbReference type="GO" id="GO:0006508">
    <property type="term" value="P:proteolysis"/>
    <property type="evidence" value="ECO:0007669"/>
    <property type="project" value="UniProtKB-KW"/>
</dbReference>
<feature type="compositionally biased region" description="Polar residues" evidence="7">
    <location>
        <begin position="300"/>
        <end position="326"/>
    </location>
</feature>
<name>A0A433RST1_9BACL</name>
<feature type="chain" id="PRO_5039235609" evidence="8">
    <location>
        <begin position="25"/>
        <end position="451"/>
    </location>
</feature>
<keyword evidence="3 8" id="KW-0732">Signal</keyword>
<protein>
    <submittedName>
        <fullName evidence="10">Peptidase</fullName>
    </submittedName>
</protein>
<gene>
    <name evidence="10" type="ORF">QI30_09740</name>
</gene>
<dbReference type="AlphaFoldDB" id="A0A433RST1"/>
<comment type="caution">
    <text evidence="10">The sequence shown here is derived from an EMBL/GenBank/DDBJ whole genome shotgun (WGS) entry which is preliminary data.</text>
</comment>
<keyword evidence="4" id="KW-0378">Hydrolase</keyword>
<dbReference type="PANTHER" id="PTHR47053:SF1">
    <property type="entry name" value="MUREIN DD-ENDOPEPTIDASE MEPH-RELATED"/>
    <property type="match status" value="1"/>
</dbReference>
<dbReference type="Pfam" id="PF24568">
    <property type="entry name" value="CC_PcsB"/>
    <property type="match status" value="1"/>
</dbReference>
<sequence length="451" mass="48880">MKKTRTMAVVLTAVLATTSLYPVASDAKTSTQLTADKKEIDAQIKALEQEMTTMTQQFDTYVAQYDALQEELLDSEADIAVTKEELSDRQQIIAKRMKAYQAQDSTFSPYVEAFLGADSFTDLVTRTLSVKKIIDADESMRIEQHAQSSTFKKQHTALVKKEKELEQQFQMMQQQYEEMTVKRAENKAASLALKEKIATKKEKEKLAKKQKKAAKQAAKLKQMQQQQQEAIEKAQAEAAAQAAQEKAQAEAATAAQQQARTVTTDNTDVATATDTTETADATKTTDTKAAADTTINTATVSTEGGNAGNTNFGAKTTDADQQTPTVEGSATAKGIIAEASKYMGTAYVWGGNKPSTGFDCSGLTSWSFKENGVTIPRTAAQQYAASTKISASEAKAGDLVFFSYGKGVAHVGIYLGDGRMLNSQNRGVTIDKLAGHWSQYIVGYGRFAGVN</sequence>
<evidence type="ECO:0000256" key="2">
    <source>
        <dbReference type="ARBA" id="ARBA00022670"/>
    </source>
</evidence>
<feature type="compositionally biased region" description="Low complexity" evidence="7">
    <location>
        <begin position="251"/>
        <end position="299"/>
    </location>
</feature>
<evidence type="ECO:0000256" key="8">
    <source>
        <dbReference type="SAM" id="SignalP"/>
    </source>
</evidence>
<dbReference type="EMBL" id="JTFC01000031">
    <property type="protein sequence ID" value="RUS55220.1"/>
    <property type="molecule type" value="Genomic_DNA"/>
</dbReference>
<reference evidence="10 11" key="1">
    <citation type="submission" date="2014-11" db="EMBL/GenBank/DDBJ databases">
        <title>Genome sequence and analysis of novel Kurthia sp.</title>
        <authorList>
            <person name="Lawson J.N."/>
            <person name="Gonzalez J.E."/>
            <person name="Rinauldi L."/>
            <person name="Xuan Z."/>
            <person name="Firman A."/>
            <person name="Shaddox L."/>
            <person name="Trudeau A."/>
            <person name="Shah S."/>
            <person name="Reiman D."/>
        </authorList>
    </citation>
    <scope>NUCLEOTIDE SEQUENCE [LARGE SCALE GENOMIC DNA]</scope>
    <source>
        <strain evidence="10 11">3B1D</strain>
    </source>
</reference>
<dbReference type="InterPro" id="IPR057309">
    <property type="entry name" value="PcsB_CC"/>
</dbReference>
<dbReference type="PANTHER" id="PTHR47053">
    <property type="entry name" value="MUREIN DD-ENDOPEPTIDASE MEPH-RELATED"/>
    <property type="match status" value="1"/>
</dbReference>
<evidence type="ECO:0000259" key="9">
    <source>
        <dbReference type="PROSITE" id="PS51935"/>
    </source>
</evidence>
<dbReference type="InterPro" id="IPR038765">
    <property type="entry name" value="Papain-like_cys_pep_sf"/>
</dbReference>
<organism evidence="10 11">
    <name type="scientific">Candidatus Kurthia intestinigallinarum</name>
    <dbReference type="NCBI Taxonomy" id="1562256"/>
    <lineage>
        <taxon>Bacteria</taxon>
        <taxon>Bacillati</taxon>
        <taxon>Bacillota</taxon>
        <taxon>Bacilli</taxon>
        <taxon>Bacillales</taxon>
        <taxon>Caryophanaceae</taxon>
        <taxon>Kurthia</taxon>
    </lineage>
</organism>
<dbReference type="InterPro" id="IPR000064">
    <property type="entry name" value="NLP_P60_dom"/>
</dbReference>
<dbReference type="Pfam" id="PF00877">
    <property type="entry name" value="NLPC_P60"/>
    <property type="match status" value="1"/>
</dbReference>